<dbReference type="Proteomes" id="UP000199459">
    <property type="component" value="Unassembled WGS sequence"/>
</dbReference>
<dbReference type="AlphaFoldDB" id="A0A1H8GA01"/>
<dbReference type="OrthoDB" id="8546435at2"/>
<dbReference type="EMBL" id="FOCP01000017">
    <property type="protein sequence ID" value="SEN40669.1"/>
    <property type="molecule type" value="Genomic_DNA"/>
</dbReference>
<name>A0A1H8GA01_9PROT</name>
<protein>
    <recommendedName>
        <fullName evidence="3">DUF4174 domain-containing protein</fullName>
    </recommendedName>
</protein>
<reference evidence="1 2" key="1">
    <citation type="submission" date="2016-10" db="EMBL/GenBank/DDBJ databases">
        <authorList>
            <person name="de Groot N.N."/>
        </authorList>
    </citation>
    <scope>NUCLEOTIDE SEQUENCE [LARGE SCALE GENOMIC DNA]</scope>
    <source>
        <strain evidence="1 2">Nm22</strain>
    </source>
</reference>
<accession>A0A1H8GA01</accession>
<evidence type="ECO:0008006" key="3">
    <source>
        <dbReference type="Google" id="ProtNLM"/>
    </source>
</evidence>
<evidence type="ECO:0000313" key="1">
    <source>
        <dbReference type="EMBL" id="SEN40669.1"/>
    </source>
</evidence>
<dbReference type="RefSeq" id="WP_090633146.1">
    <property type="nucleotide sequence ID" value="NZ_FOCP01000017.1"/>
</dbReference>
<proteinExistence type="predicted"/>
<organism evidence="1 2">
    <name type="scientific">Nitrosomonas marina</name>
    <dbReference type="NCBI Taxonomy" id="917"/>
    <lineage>
        <taxon>Bacteria</taxon>
        <taxon>Pseudomonadati</taxon>
        <taxon>Pseudomonadota</taxon>
        <taxon>Betaproteobacteria</taxon>
        <taxon>Nitrosomonadales</taxon>
        <taxon>Nitrosomonadaceae</taxon>
        <taxon>Nitrosomonas</taxon>
    </lineage>
</organism>
<evidence type="ECO:0000313" key="2">
    <source>
        <dbReference type="Proteomes" id="UP000199459"/>
    </source>
</evidence>
<sequence>MPNKNIKQPAVKRSNWPKFVTLTLILVIVFFAVSLLPRGFSGDTSLIGQGTPVLLLVHDDNILQSGETMAAMNAIRDDYAERLAFIVADINTPEGRTFTDRHGLMPAGLVFFSANGDRLQTLYTPQTPESLRLELKKLFQY</sequence>
<gene>
    <name evidence="1" type="ORF">SAMN05216325_1175</name>
</gene>